<reference evidence="2" key="1">
    <citation type="submission" date="2020-12" db="EMBL/GenBank/DDBJ databases">
        <title>Enhanced detection system for hospital associated transmission using whole genome sequencing surveillance.</title>
        <authorList>
            <person name="Harrison L.H."/>
            <person name="Van Tyne D."/>
            <person name="Marsh J.W."/>
            <person name="Griffith M.P."/>
            <person name="Snyder D.J."/>
            <person name="Cooper V.S."/>
            <person name="Mustapha M."/>
        </authorList>
    </citation>
    <scope>NUCLEOTIDE SEQUENCE</scope>
    <source>
        <strain evidence="2">PSB00042</strain>
    </source>
</reference>
<accession>A0A8I1ECZ5</accession>
<comment type="caution">
    <text evidence="2">The sequence shown here is derived from an EMBL/GenBank/DDBJ whole genome shotgun (WGS) entry which is preliminary data.</text>
</comment>
<gene>
    <name evidence="2" type="ORF">JEU22_03625</name>
</gene>
<feature type="chain" id="PRO_5034637796" evidence="1">
    <location>
        <begin position="22"/>
        <end position="114"/>
    </location>
</feature>
<sequence>MKPIVSITAAVIAAAATMAHANASVNIVSVKASESAKSSAKALLNRPDMSYLVDSNIKGLSVALKMDDKPLKIDVGSMLAAYESDSTTKNVYNPVTSSCYSNCYTNCHGSRSWR</sequence>
<proteinExistence type="predicted"/>
<feature type="signal peptide" evidence="1">
    <location>
        <begin position="1"/>
        <end position="21"/>
    </location>
</feature>
<evidence type="ECO:0000256" key="1">
    <source>
        <dbReference type="SAM" id="SignalP"/>
    </source>
</evidence>
<dbReference type="EMBL" id="JAEHTE010000002">
    <property type="protein sequence ID" value="MBI6882993.1"/>
    <property type="molecule type" value="Genomic_DNA"/>
</dbReference>
<evidence type="ECO:0000313" key="3">
    <source>
        <dbReference type="Proteomes" id="UP000637061"/>
    </source>
</evidence>
<organism evidence="2 3">
    <name type="scientific">Pseudomonas putida</name>
    <name type="common">Arthrobacter siderocapsulatus</name>
    <dbReference type="NCBI Taxonomy" id="303"/>
    <lineage>
        <taxon>Bacteria</taxon>
        <taxon>Pseudomonadati</taxon>
        <taxon>Pseudomonadota</taxon>
        <taxon>Gammaproteobacteria</taxon>
        <taxon>Pseudomonadales</taxon>
        <taxon>Pseudomonadaceae</taxon>
        <taxon>Pseudomonas</taxon>
    </lineage>
</organism>
<dbReference type="Proteomes" id="UP000637061">
    <property type="component" value="Unassembled WGS sequence"/>
</dbReference>
<dbReference type="RefSeq" id="WP_198746614.1">
    <property type="nucleotide sequence ID" value="NZ_JAEHTE010000002.1"/>
</dbReference>
<keyword evidence="1" id="KW-0732">Signal</keyword>
<name>A0A8I1ECZ5_PSEPU</name>
<evidence type="ECO:0000313" key="2">
    <source>
        <dbReference type="EMBL" id="MBI6882993.1"/>
    </source>
</evidence>
<dbReference type="AlphaFoldDB" id="A0A8I1ECZ5"/>
<protein>
    <submittedName>
        <fullName evidence="2">Uncharacterized protein</fullName>
    </submittedName>
</protein>